<dbReference type="AlphaFoldDB" id="A0A6A6IQV0"/>
<comment type="subcellular location">
    <subcellularLocation>
        <location evidence="2">Endoplasmic reticulum</location>
    </subcellularLocation>
    <subcellularLocation>
        <location evidence="3">Membrane</location>
    </subcellularLocation>
    <subcellularLocation>
        <location evidence="1">Mitochondrion</location>
    </subcellularLocation>
</comment>
<evidence type="ECO:0008006" key="10">
    <source>
        <dbReference type="Google" id="ProtNLM"/>
    </source>
</evidence>
<evidence type="ECO:0000256" key="7">
    <source>
        <dbReference type="SAM" id="MobiDB-lite"/>
    </source>
</evidence>
<keyword evidence="6" id="KW-0472">Membrane</keyword>
<dbReference type="InterPro" id="IPR052374">
    <property type="entry name" value="SERAC1"/>
</dbReference>
<protein>
    <recommendedName>
        <fullName evidence="10">DUF676 domain-containing protein</fullName>
    </recommendedName>
</protein>
<evidence type="ECO:0000313" key="8">
    <source>
        <dbReference type="EMBL" id="KAF2251903.1"/>
    </source>
</evidence>
<organism evidence="8 9">
    <name type="scientific">Trematosphaeria pertusa</name>
    <dbReference type="NCBI Taxonomy" id="390896"/>
    <lineage>
        <taxon>Eukaryota</taxon>
        <taxon>Fungi</taxon>
        <taxon>Dikarya</taxon>
        <taxon>Ascomycota</taxon>
        <taxon>Pezizomycotina</taxon>
        <taxon>Dothideomycetes</taxon>
        <taxon>Pleosporomycetidae</taxon>
        <taxon>Pleosporales</taxon>
        <taxon>Massarineae</taxon>
        <taxon>Trematosphaeriaceae</taxon>
        <taxon>Trematosphaeria</taxon>
    </lineage>
</organism>
<sequence>MSNLLRGMQRAFTFQGHSNGRTLPLDATSDAASGAVVKYEESLEKRPKYKTGDRGMKRLRDPSNAEVDIVFVHGLRGGRESTWTYHRTDNTTCLWPEKLLRLDIPKARILTWGYDADVISGGRVGSNDILGHADCLCTDLANERMNTPSSRPIIFVAHSLGGLVVKQALLHSLHSVTQDRAHLRPIVTATWGILFLGTPHQGSSQEQWASVILSFIGRFQSVNDKLVKSLESGNPDLRRLQDEFISLMRDRWERNRPLYVTCCNEERPTKILGMIVEPQSALISGYQSFSLPGDHRQIAKYGSLGDTGYIRISSEIQRWIKIWHESPKAARSDRNDRRPSEPHEDDRDGAESAHLQRDRIIKGEKPSFIYQPTIASGKHGVAAPVFGTGPGATIIMSGDNIKHKHSETHRSFQKHRDMGKGKRSGMEGDSNWSSEEYSEYSHSWSGSE</sequence>
<evidence type="ECO:0000256" key="4">
    <source>
        <dbReference type="ARBA" id="ARBA00022824"/>
    </source>
</evidence>
<keyword evidence="9" id="KW-1185">Reference proteome</keyword>
<dbReference type="GeneID" id="54588678"/>
<proteinExistence type="predicted"/>
<dbReference type="Gene3D" id="3.40.50.1820">
    <property type="entry name" value="alpha/beta hydrolase"/>
    <property type="match status" value="1"/>
</dbReference>
<dbReference type="GO" id="GO:0016020">
    <property type="term" value="C:membrane"/>
    <property type="evidence" value="ECO:0007669"/>
    <property type="project" value="UniProtKB-SubCell"/>
</dbReference>
<dbReference type="EMBL" id="ML987192">
    <property type="protein sequence ID" value="KAF2251903.1"/>
    <property type="molecule type" value="Genomic_DNA"/>
</dbReference>
<evidence type="ECO:0000256" key="5">
    <source>
        <dbReference type="ARBA" id="ARBA00023128"/>
    </source>
</evidence>
<gene>
    <name evidence="8" type="ORF">BU26DRAFT_602393</name>
</gene>
<dbReference type="GO" id="GO:0005783">
    <property type="term" value="C:endoplasmic reticulum"/>
    <property type="evidence" value="ECO:0007669"/>
    <property type="project" value="UniProtKB-SubCell"/>
</dbReference>
<feature type="compositionally biased region" description="Basic and acidic residues" evidence="7">
    <location>
        <begin position="408"/>
        <end position="426"/>
    </location>
</feature>
<feature type="compositionally biased region" description="Low complexity" evidence="7">
    <location>
        <begin position="430"/>
        <end position="448"/>
    </location>
</feature>
<dbReference type="SUPFAM" id="SSF53474">
    <property type="entry name" value="alpha/beta-Hydrolases"/>
    <property type="match status" value="1"/>
</dbReference>
<reference evidence="8" key="1">
    <citation type="journal article" date="2020" name="Stud. Mycol.">
        <title>101 Dothideomycetes genomes: a test case for predicting lifestyles and emergence of pathogens.</title>
        <authorList>
            <person name="Haridas S."/>
            <person name="Albert R."/>
            <person name="Binder M."/>
            <person name="Bloem J."/>
            <person name="Labutti K."/>
            <person name="Salamov A."/>
            <person name="Andreopoulos B."/>
            <person name="Baker S."/>
            <person name="Barry K."/>
            <person name="Bills G."/>
            <person name="Bluhm B."/>
            <person name="Cannon C."/>
            <person name="Castanera R."/>
            <person name="Culley D."/>
            <person name="Daum C."/>
            <person name="Ezra D."/>
            <person name="Gonzalez J."/>
            <person name="Henrissat B."/>
            <person name="Kuo A."/>
            <person name="Liang C."/>
            <person name="Lipzen A."/>
            <person name="Lutzoni F."/>
            <person name="Magnuson J."/>
            <person name="Mondo S."/>
            <person name="Nolan M."/>
            <person name="Ohm R."/>
            <person name="Pangilinan J."/>
            <person name="Park H.-J."/>
            <person name="Ramirez L."/>
            <person name="Alfaro M."/>
            <person name="Sun H."/>
            <person name="Tritt A."/>
            <person name="Yoshinaga Y."/>
            <person name="Zwiers L.-H."/>
            <person name="Turgeon B."/>
            <person name="Goodwin S."/>
            <person name="Spatafora J."/>
            <person name="Crous P."/>
            <person name="Grigoriev I."/>
        </authorList>
    </citation>
    <scope>NUCLEOTIDE SEQUENCE</scope>
    <source>
        <strain evidence="8">CBS 122368</strain>
    </source>
</reference>
<evidence type="ECO:0000256" key="6">
    <source>
        <dbReference type="ARBA" id="ARBA00023136"/>
    </source>
</evidence>
<evidence type="ECO:0000256" key="3">
    <source>
        <dbReference type="ARBA" id="ARBA00004370"/>
    </source>
</evidence>
<evidence type="ECO:0000313" key="9">
    <source>
        <dbReference type="Proteomes" id="UP000800094"/>
    </source>
</evidence>
<dbReference type="Proteomes" id="UP000800094">
    <property type="component" value="Unassembled WGS sequence"/>
</dbReference>
<keyword evidence="5" id="KW-0496">Mitochondrion</keyword>
<keyword evidence="4" id="KW-0256">Endoplasmic reticulum</keyword>
<evidence type="ECO:0000256" key="2">
    <source>
        <dbReference type="ARBA" id="ARBA00004240"/>
    </source>
</evidence>
<dbReference type="OrthoDB" id="427518at2759"/>
<evidence type="ECO:0000256" key="1">
    <source>
        <dbReference type="ARBA" id="ARBA00004173"/>
    </source>
</evidence>
<dbReference type="GO" id="GO:0005739">
    <property type="term" value="C:mitochondrion"/>
    <property type="evidence" value="ECO:0007669"/>
    <property type="project" value="UniProtKB-SubCell"/>
</dbReference>
<dbReference type="PANTHER" id="PTHR48182">
    <property type="entry name" value="PROTEIN SERAC1"/>
    <property type="match status" value="1"/>
</dbReference>
<feature type="region of interest" description="Disordered" evidence="7">
    <location>
        <begin position="327"/>
        <end position="362"/>
    </location>
</feature>
<accession>A0A6A6IQV0</accession>
<feature type="region of interest" description="Disordered" evidence="7">
    <location>
        <begin position="406"/>
        <end position="448"/>
    </location>
</feature>
<name>A0A6A6IQV0_9PLEO</name>
<dbReference type="RefSeq" id="XP_033686907.1">
    <property type="nucleotide sequence ID" value="XM_033835348.1"/>
</dbReference>
<dbReference type="PANTHER" id="PTHR48182:SF2">
    <property type="entry name" value="PROTEIN SERAC1"/>
    <property type="match status" value="1"/>
</dbReference>
<dbReference type="InterPro" id="IPR029058">
    <property type="entry name" value="AB_hydrolase_fold"/>
</dbReference>